<dbReference type="Pfam" id="PF08580">
    <property type="entry name" value="KAR9"/>
    <property type="match status" value="1"/>
</dbReference>
<evidence type="ECO:0000313" key="2">
    <source>
        <dbReference type="EMBL" id="ODQ77336.1"/>
    </source>
</evidence>
<organism evidence="2 3">
    <name type="scientific">Babjeviella inositovora NRRL Y-12698</name>
    <dbReference type="NCBI Taxonomy" id="984486"/>
    <lineage>
        <taxon>Eukaryota</taxon>
        <taxon>Fungi</taxon>
        <taxon>Dikarya</taxon>
        <taxon>Ascomycota</taxon>
        <taxon>Saccharomycotina</taxon>
        <taxon>Pichiomycetes</taxon>
        <taxon>Serinales incertae sedis</taxon>
        <taxon>Babjeviella</taxon>
    </lineage>
</organism>
<dbReference type="OrthoDB" id="5559380at2759"/>
<name>A0A1E3QI14_9ASCO</name>
<gene>
    <name evidence="2" type="ORF">BABINDRAFT_100419</name>
</gene>
<dbReference type="InterPro" id="IPR013889">
    <property type="entry name" value="Karyogamy_KAR9"/>
</dbReference>
<evidence type="ECO:0008006" key="4">
    <source>
        <dbReference type="Google" id="ProtNLM"/>
    </source>
</evidence>
<dbReference type="AlphaFoldDB" id="A0A1E3QI14"/>
<dbReference type="GO" id="GO:0005816">
    <property type="term" value="C:spindle pole body"/>
    <property type="evidence" value="ECO:0007669"/>
    <property type="project" value="TreeGrafter"/>
</dbReference>
<dbReference type="GO" id="GO:0030473">
    <property type="term" value="P:nuclear migration along microtubule"/>
    <property type="evidence" value="ECO:0007669"/>
    <property type="project" value="TreeGrafter"/>
</dbReference>
<dbReference type="GO" id="GO:0043332">
    <property type="term" value="C:mating projection tip"/>
    <property type="evidence" value="ECO:0007669"/>
    <property type="project" value="TreeGrafter"/>
</dbReference>
<dbReference type="GeneID" id="30144519"/>
<feature type="region of interest" description="Disordered" evidence="1">
    <location>
        <begin position="591"/>
        <end position="622"/>
    </location>
</feature>
<dbReference type="GO" id="GO:0031578">
    <property type="term" value="P:mitotic spindle orientation checkpoint signaling"/>
    <property type="evidence" value="ECO:0007669"/>
    <property type="project" value="TreeGrafter"/>
</dbReference>
<dbReference type="RefSeq" id="XP_018982664.1">
    <property type="nucleotide sequence ID" value="XM_019126665.1"/>
</dbReference>
<dbReference type="PANTHER" id="PTHR37271">
    <property type="entry name" value="KARYOGAMY PROTEIN KAR9"/>
    <property type="match status" value="1"/>
</dbReference>
<evidence type="ECO:0000313" key="3">
    <source>
        <dbReference type="Proteomes" id="UP000094336"/>
    </source>
</evidence>
<evidence type="ECO:0000256" key="1">
    <source>
        <dbReference type="SAM" id="MobiDB-lite"/>
    </source>
</evidence>
<dbReference type="EMBL" id="KV454441">
    <property type="protein sequence ID" value="ODQ77336.1"/>
    <property type="molecule type" value="Genomic_DNA"/>
</dbReference>
<protein>
    <recommendedName>
        <fullName evidence="4">Karyogamy protein</fullName>
    </recommendedName>
</protein>
<keyword evidence="3" id="KW-1185">Reference proteome</keyword>
<feature type="compositionally biased region" description="Polar residues" evidence="1">
    <location>
        <begin position="764"/>
        <end position="773"/>
    </location>
</feature>
<dbReference type="PANTHER" id="PTHR37271:SF1">
    <property type="entry name" value="KARYOGAMY PROTEIN KAR9"/>
    <property type="match status" value="1"/>
</dbReference>
<reference evidence="3" key="1">
    <citation type="submission" date="2016-05" db="EMBL/GenBank/DDBJ databases">
        <title>Comparative genomics of biotechnologically important yeasts.</title>
        <authorList>
            <consortium name="DOE Joint Genome Institute"/>
            <person name="Riley R."/>
            <person name="Haridas S."/>
            <person name="Wolfe K.H."/>
            <person name="Lopes M.R."/>
            <person name="Hittinger C.T."/>
            <person name="Goker M."/>
            <person name="Salamov A."/>
            <person name="Wisecaver J."/>
            <person name="Long T.M."/>
            <person name="Aerts A.L."/>
            <person name="Barry K."/>
            <person name="Choi C."/>
            <person name="Clum A."/>
            <person name="Coughlan A.Y."/>
            <person name="Deshpande S."/>
            <person name="Douglass A.P."/>
            <person name="Hanson S.J."/>
            <person name="Klenk H.-P."/>
            <person name="Labutti K."/>
            <person name="Lapidus A."/>
            <person name="Lindquist E."/>
            <person name="Lipzen A."/>
            <person name="Meier-Kolthoff J.P."/>
            <person name="Ohm R.A."/>
            <person name="Otillar R.P."/>
            <person name="Pangilinan J."/>
            <person name="Peng Y."/>
            <person name="Rokas A."/>
            <person name="Rosa C.A."/>
            <person name="Scheuner C."/>
            <person name="Sibirny A.A."/>
            <person name="Slot J.C."/>
            <person name="Stielow J.B."/>
            <person name="Sun H."/>
            <person name="Kurtzman C.P."/>
            <person name="Blackwell M."/>
            <person name="Grigoriev I.V."/>
            <person name="Jeffries T.W."/>
        </authorList>
    </citation>
    <scope>NUCLEOTIDE SEQUENCE [LARGE SCALE GENOMIC DNA]</scope>
    <source>
        <strain evidence="3">NRRL Y-12698</strain>
    </source>
</reference>
<dbReference type="GO" id="GO:0051293">
    <property type="term" value="P:establishment of spindle localization"/>
    <property type="evidence" value="ECO:0007669"/>
    <property type="project" value="TreeGrafter"/>
</dbReference>
<proteinExistence type="predicted"/>
<dbReference type="STRING" id="984486.A0A1E3QI14"/>
<feature type="compositionally biased region" description="Low complexity" evidence="1">
    <location>
        <begin position="591"/>
        <end position="603"/>
    </location>
</feature>
<sequence>MNPQAGPQTHEILPNVESLLVELKLSEILQSCPRFSFYQELINLKHLEQSYKTPNAPPQAQPKYDLFQIINTVEDIIHYLDEVRDICLETVEYCKAAGLAENTRYLNWLYDGKDEVAEVLRNIESVDQIVSQLLVLLELRVNNQASVESTEETIPETFYNEILDQFELISEVSLDIRNHLFFNFKKDLPVAVAFHDIYYAGLDSLNSEIQECFKLYFRVHESRFNDRLQFPDLATVVLKLQLAITDKAHTESDAKLASKIKLPTFSAAEEATYQEYLALPERIVPLNAAVHVLPQKIEEFADISKPHYLDLLNAINHKLAKFLDNWNLLNSDLRMLEMTTINERWLELYRYMMRELDREAGQVTINNQTLALTGGVSRDVLCEMQQKVEITQQAFTVFGEIIAAVDDPTIQKMVHSLQKEYHTLLPSWNCAVREFAELVNAQPADESPEASRKHSNTNAAGLRMFRVGSKNAESPMLPNGEFSPDMRSVSDPGTFQSFDMACRVGQTEGEASPTQINIKNKNRRSWMMIQPVLIEDSSPKTMSKFFPEQSVLTPTEARDSKASPIWVNFSSENIHGQGGLNITSPIEMDNSMSNSMSNSRSNSVVKYGRSSNSQDGSFNDDETDTSIEVLAQKLSKIRISPNGLFFRDNAQRAPALNPISEGLFPPFMASAGTYHPVQPLTILLPSLQPLQSSSGSLNQRRSLVRASPNNRISRIPRLSSMIHQPSLVAQSPPLSATSSDEYDFAFSNRVRDDGNHNHLRRQRSSVGPQTGSKLPQRPRSALSFIPVPIASAVKLSSGKTLSPPLPPADYSFKQVSRPSSAEAPNGATTARQVFLYGGLPRPPSSRVSVSLNLRNENETPYGRVKPLAMYR</sequence>
<dbReference type="GO" id="GO:0005938">
    <property type="term" value="C:cell cortex"/>
    <property type="evidence" value="ECO:0007669"/>
    <property type="project" value="TreeGrafter"/>
</dbReference>
<accession>A0A1E3QI14</accession>
<feature type="region of interest" description="Disordered" evidence="1">
    <location>
        <begin position="749"/>
        <end position="780"/>
    </location>
</feature>
<dbReference type="Proteomes" id="UP000094336">
    <property type="component" value="Unassembled WGS sequence"/>
</dbReference>